<dbReference type="GO" id="GO:0070475">
    <property type="term" value="P:rRNA base methylation"/>
    <property type="evidence" value="ECO:0007669"/>
    <property type="project" value="InterPro"/>
</dbReference>
<dbReference type="InterPro" id="IPR019446">
    <property type="entry name" value="BMT5-like"/>
</dbReference>
<feature type="domain" description="25S rRNA (uridine-N(3))-methyltransferase BMT5-like" evidence="2">
    <location>
        <begin position="80"/>
        <end position="280"/>
    </location>
</feature>
<dbReference type="GO" id="GO:0005737">
    <property type="term" value="C:cytoplasm"/>
    <property type="evidence" value="ECO:0007669"/>
    <property type="project" value="TreeGrafter"/>
</dbReference>
<dbReference type="EMBL" id="CP138894">
    <property type="protein sequence ID" value="WPK23448.1"/>
    <property type="molecule type" value="Genomic_DNA"/>
</dbReference>
<dbReference type="GeneID" id="88171757"/>
<dbReference type="AlphaFoldDB" id="A0AAX4H4T5"/>
<dbReference type="KEGG" id="asau:88171757"/>
<dbReference type="PANTHER" id="PTHR11538:SF26">
    <property type="entry name" value="FERREDOXIN-FOLD ANTICODON-BINDING DOMAIN-CONTAINING PROTEIN 1"/>
    <property type="match status" value="1"/>
</dbReference>
<gene>
    <name evidence="3" type="ORF">PUMCH_000689</name>
</gene>
<evidence type="ECO:0000313" key="3">
    <source>
        <dbReference type="EMBL" id="WPK23448.1"/>
    </source>
</evidence>
<feature type="region of interest" description="Disordered" evidence="1">
    <location>
        <begin position="1"/>
        <end position="68"/>
    </location>
</feature>
<keyword evidence="4" id="KW-1185">Reference proteome</keyword>
<name>A0AAX4H4T5_9ASCO</name>
<evidence type="ECO:0000256" key="1">
    <source>
        <dbReference type="SAM" id="MobiDB-lite"/>
    </source>
</evidence>
<sequence>MARKLKGRQLTGKGLKGALQKHQIIENDKAKHSKTLVTEQQRQKDKAASMKSGGKQKKSSKNQNVQKKAFIPFEPKDTVLLVGEGDFTFARSLITQSYIEPENLIATSFDSHQELIDKYPDVQAVLDELKDYGVTVLHEIDCTKLPASLNLTKKQRTPLFRPAKRLNYIMFNFPHTGRGMKDMDRNVRDHQKLVLSYFENCKELFKIVNADMVPSSKQDFSGYDSLANNENSKQKIILSLFEGEPYISWGVKALARNVGYRVERSGAMDWTAFEGYHHKRTNGIRDTTKPAAERDARIYVFDKSLSKEEYEKLATKKKAKADDSDSE</sequence>
<protein>
    <recommendedName>
        <fullName evidence="2">25S rRNA (uridine-N(3))-methyltransferase BMT5-like domain-containing protein</fullName>
    </recommendedName>
</protein>
<proteinExistence type="predicted"/>
<dbReference type="Proteomes" id="UP001338582">
    <property type="component" value="Chromosome 1"/>
</dbReference>
<evidence type="ECO:0000259" key="2">
    <source>
        <dbReference type="Pfam" id="PF10354"/>
    </source>
</evidence>
<dbReference type="GO" id="GO:0070042">
    <property type="term" value="F:rRNA (uridine-N3-)-methyltransferase activity"/>
    <property type="evidence" value="ECO:0007669"/>
    <property type="project" value="InterPro"/>
</dbReference>
<organism evidence="3 4">
    <name type="scientific">Australozyma saopauloensis</name>
    <dbReference type="NCBI Taxonomy" id="291208"/>
    <lineage>
        <taxon>Eukaryota</taxon>
        <taxon>Fungi</taxon>
        <taxon>Dikarya</taxon>
        <taxon>Ascomycota</taxon>
        <taxon>Saccharomycotina</taxon>
        <taxon>Pichiomycetes</taxon>
        <taxon>Metschnikowiaceae</taxon>
        <taxon>Australozyma</taxon>
    </lineage>
</organism>
<dbReference type="Pfam" id="PF10354">
    <property type="entry name" value="BMT5-like"/>
    <property type="match status" value="1"/>
</dbReference>
<accession>A0AAX4H4T5</accession>
<reference evidence="3 4" key="1">
    <citation type="submission" date="2023-10" db="EMBL/GenBank/DDBJ databases">
        <title>Draft Genome Sequence of Candida saopaulonensis from a very Premature Infant with Sepsis.</title>
        <authorList>
            <person name="Ning Y."/>
            <person name="Dai R."/>
            <person name="Xiao M."/>
            <person name="Xu Y."/>
            <person name="Yan Q."/>
            <person name="Zhang L."/>
        </authorList>
    </citation>
    <scope>NUCLEOTIDE SEQUENCE [LARGE SCALE GENOMIC DNA]</scope>
    <source>
        <strain evidence="3 4">19XY460</strain>
    </source>
</reference>
<evidence type="ECO:0000313" key="4">
    <source>
        <dbReference type="Proteomes" id="UP001338582"/>
    </source>
</evidence>
<dbReference type="RefSeq" id="XP_062875834.1">
    <property type="nucleotide sequence ID" value="XM_063019764.1"/>
</dbReference>
<dbReference type="PANTHER" id="PTHR11538">
    <property type="entry name" value="PHENYLALANYL-TRNA SYNTHETASE"/>
    <property type="match status" value="1"/>
</dbReference>